<gene>
    <name evidence="1" type="ORF">JOC27_000566</name>
</gene>
<sequence>MMAAIGIFGTVCTILPMVAAVCWDKYQQNHGGFTA</sequence>
<comment type="caution">
    <text evidence="1">The sequence shown here is derived from an EMBL/GenBank/DDBJ whole genome shotgun (WGS) entry which is preliminary data.</text>
</comment>
<accession>A0ABS2Q730</accession>
<proteinExistence type="predicted"/>
<dbReference type="EMBL" id="JAFBEV010000004">
    <property type="protein sequence ID" value="MBM7657125.1"/>
    <property type="molecule type" value="Genomic_DNA"/>
</dbReference>
<keyword evidence="2" id="KW-1185">Reference proteome</keyword>
<dbReference type="Proteomes" id="UP000823201">
    <property type="component" value="Unassembled WGS sequence"/>
</dbReference>
<evidence type="ECO:0000313" key="1">
    <source>
        <dbReference type="EMBL" id="MBM7657125.1"/>
    </source>
</evidence>
<evidence type="ECO:0000313" key="2">
    <source>
        <dbReference type="Proteomes" id="UP000823201"/>
    </source>
</evidence>
<protein>
    <submittedName>
        <fullName evidence="1">Uncharacterized protein</fullName>
    </submittedName>
</protein>
<name>A0ABS2Q730_9BACL</name>
<reference evidence="1 2" key="1">
    <citation type="submission" date="2021-01" db="EMBL/GenBank/DDBJ databases">
        <title>Genomic Encyclopedia of Type Strains, Phase IV (KMG-IV): sequencing the most valuable type-strain genomes for metagenomic binning, comparative biology and taxonomic classification.</title>
        <authorList>
            <person name="Goeker M."/>
        </authorList>
    </citation>
    <scope>NUCLEOTIDE SEQUENCE [LARGE SCALE GENOMIC DNA]</scope>
    <source>
        <strain evidence="1 2">DSM 100968</strain>
    </source>
</reference>
<organism evidence="1 2">
    <name type="scientific">Sporolactobacillus spathodeae</name>
    <dbReference type="NCBI Taxonomy" id="1465502"/>
    <lineage>
        <taxon>Bacteria</taxon>
        <taxon>Bacillati</taxon>
        <taxon>Bacillota</taxon>
        <taxon>Bacilli</taxon>
        <taxon>Bacillales</taxon>
        <taxon>Sporolactobacillaceae</taxon>
        <taxon>Sporolactobacillus</taxon>
    </lineage>
</organism>